<dbReference type="Gene3D" id="2.60.40.1180">
    <property type="entry name" value="Golgi alpha-mannosidase II"/>
    <property type="match status" value="1"/>
</dbReference>
<dbReference type="InterPro" id="IPR013780">
    <property type="entry name" value="Glyco_hydro_b"/>
</dbReference>
<dbReference type="InterPro" id="IPR027414">
    <property type="entry name" value="GH95_N_dom"/>
</dbReference>
<keyword evidence="5" id="KW-1185">Reference proteome</keyword>
<dbReference type="SUPFAM" id="SSF48208">
    <property type="entry name" value="Six-hairpin glycosidases"/>
    <property type="match status" value="1"/>
</dbReference>
<dbReference type="InterPro" id="IPR016518">
    <property type="entry name" value="Alpha-L-fucosidase"/>
</dbReference>
<protein>
    <submittedName>
        <fullName evidence="4">Uncharacterized protein</fullName>
    </submittedName>
</protein>
<comment type="caution">
    <text evidence="4">The sequence shown here is derived from an EMBL/GenBank/DDBJ whole genome shotgun (WGS) entry which is preliminary data.</text>
</comment>
<dbReference type="InterPro" id="IPR008928">
    <property type="entry name" value="6-hairpin_glycosidase_sf"/>
</dbReference>
<evidence type="ECO:0000313" key="5">
    <source>
        <dbReference type="Proteomes" id="UP000017837"/>
    </source>
</evidence>
<evidence type="ECO:0000259" key="1">
    <source>
        <dbReference type="Pfam" id="PF14498"/>
    </source>
</evidence>
<dbReference type="PIRSF" id="PIRSF007663">
    <property type="entry name" value="UCP007663"/>
    <property type="match status" value="1"/>
</dbReference>
<proteinExistence type="predicted"/>
<feature type="domain" description="Glycosyl hydrolase family 95 catalytic" evidence="3">
    <location>
        <begin position="301"/>
        <end position="711"/>
    </location>
</feature>
<gene>
    <name evidence="4" type="ORF">ABENE_15645</name>
</gene>
<dbReference type="Proteomes" id="UP000017837">
    <property type="component" value="Unassembled WGS sequence"/>
</dbReference>
<evidence type="ECO:0000259" key="3">
    <source>
        <dbReference type="Pfam" id="PF22124"/>
    </source>
</evidence>
<evidence type="ECO:0000259" key="2">
    <source>
        <dbReference type="Pfam" id="PF21307"/>
    </source>
</evidence>
<accession>V4PN23</accession>
<dbReference type="Pfam" id="PF22124">
    <property type="entry name" value="Glyco_hydro_95_cat"/>
    <property type="match status" value="1"/>
</dbReference>
<feature type="domain" description="Alpha fucosidase A-like C-terminal" evidence="2">
    <location>
        <begin position="713"/>
        <end position="804"/>
    </location>
</feature>
<dbReference type="Gene3D" id="2.70.98.50">
    <property type="entry name" value="putative glycoside hydrolase family protein from bacillus halodurans"/>
    <property type="match status" value="1"/>
</dbReference>
<dbReference type="STRING" id="1121022.GCA_000376105_03451"/>
<dbReference type="InterPro" id="IPR049053">
    <property type="entry name" value="AFCA-like_C"/>
</dbReference>
<reference evidence="4 5" key="1">
    <citation type="journal article" date="2014" name="Nature">
        <title>Sequential evolution of bacterial morphology by co-option of a developmental regulator.</title>
        <authorList>
            <person name="Jiang C."/>
            <person name="Brown P.J."/>
            <person name="Ducret A."/>
            <person name="Brun Y.V."/>
        </authorList>
    </citation>
    <scope>NUCLEOTIDE SEQUENCE [LARGE SCALE GENOMIC DNA]</scope>
    <source>
        <strain evidence="4 5">DSM 16100</strain>
    </source>
</reference>
<dbReference type="PANTHER" id="PTHR31084:SF0">
    <property type="entry name" value="ALPHA-L-FUCOSIDASE 2"/>
    <property type="match status" value="1"/>
</dbReference>
<feature type="domain" description="Glycosyl hydrolase family 95 N-terminal" evidence="1">
    <location>
        <begin position="27"/>
        <end position="272"/>
    </location>
</feature>
<dbReference type="EMBL" id="AWGB01000035">
    <property type="protein sequence ID" value="ESQ88674.1"/>
    <property type="molecule type" value="Genomic_DNA"/>
</dbReference>
<dbReference type="AlphaFoldDB" id="V4PN23"/>
<dbReference type="PANTHER" id="PTHR31084">
    <property type="entry name" value="ALPHA-L-FUCOSIDASE 2"/>
    <property type="match status" value="1"/>
</dbReference>
<sequence length="811" mass="88248">MFMSAAGALGALPLRAMVTGSDSEHHLWFDAPAERWVDGLPVGNGRLGAMVRGGIVDEIISLNDDTLWSGYPTENANPEAISTLADVREAVFAGDYHKADQLAKLMQGRYSQSYAPLGDLRLSMQHTADVTAYRRELALDQAVAVTSYAMGHTRYRRDVFVSHPDQVVVVRLSAEGGTLAFDARLDTQLRGDVSATGNRLLLRGKAPARCAPDYQNVPDPVIYDDTSGKGMAFVAAIDVEADGGEVFAQSGMISVRGAREVVLRISAATGFRGFNLLPDMSVTMIEAQAIHTLSAASARSFNDLLARHTADHQSLYRRSALRLASGAASGTTAARREANAVSTDPGLAAVLFHFGRYLLIASSRPGTQPANLQGIWNAKLRPPWSSNYTTNINVQMNYWPAEVTNLSDCHQPFLDWIARVAENGRKVARDDYGMPGWCLHHNSDIWAMANPVGEKAGDPFWANWPMGGPWLAQHLWQHYTFGGDIEFLRERAYPLMRGCAEFCAAWLVKDSNSAHLTTAPSISPENRFLAPDGRPAGVSSGCTMDLALTREIFANCIQAADRLGTDAVFAQRLGALAKQLEPYRIGHLGQLQEWSQDFDEVEPGHRHMSHLYPFYPGDEIAQPSTQDLALAATTSMLRREANGGAATGWSRAWATAIWARAGDGMRSGHSVDLFIRDSTLDNLFDTHPATTGPIFQIDGNFGMTAAIAEMLLQSHQGAIALLPALPPAWHAGEAYGLRARGAITVDQIWKDNLLQKARLHLERTSVTSVRLPTGRRLLSATSTGRNVSVQFDADLLRFEGAAGDIIDLTFG</sequence>
<dbReference type="eggNOG" id="COG1554">
    <property type="taxonomic scope" value="Bacteria"/>
</dbReference>
<dbReference type="GO" id="GO:0004560">
    <property type="term" value="F:alpha-L-fucosidase activity"/>
    <property type="evidence" value="ECO:0007669"/>
    <property type="project" value="InterPro"/>
</dbReference>
<dbReference type="RefSeq" id="WP_018083126.1">
    <property type="nucleotide sequence ID" value="NZ_AWGB01000035.1"/>
</dbReference>
<evidence type="ECO:0000313" key="4">
    <source>
        <dbReference type="EMBL" id="ESQ88674.1"/>
    </source>
</evidence>
<dbReference type="Pfam" id="PF21307">
    <property type="entry name" value="Glyco_hydro_95_C"/>
    <property type="match status" value="1"/>
</dbReference>
<organism evidence="4 5">
    <name type="scientific">Asticcacaulis benevestitus DSM 16100 = ATCC BAA-896</name>
    <dbReference type="NCBI Taxonomy" id="1121022"/>
    <lineage>
        <taxon>Bacteria</taxon>
        <taxon>Pseudomonadati</taxon>
        <taxon>Pseudomonadota</taxon>
        <taxon>Alphaproteobacteria</taxon>
        <taxon>Caulobacterales</taxon>
        <taxon>Caulobacteraceae</taxon>
        <taxon>Asticcacaulis</taxon>
    </lineage>
</organism>
<dbReference type="PATRIC" id="fig|1121022.4.peg.3181"/>
<dbReference type="GO" id="GO:0005975">
    <property type="term" value="P:carbohydrate metabolic process"/>
    <property type="evidence" value="ECO:0007669"/>
    <property type="project" value="InterPro"/>
</dbReference>
<dbReference type="InterPro" id="IPR054363">
    <property type="entry name" value="GH95_cat"/>
</dbReference>
<dbReference type="Pfam" id="PF14498">
    <property type="entry name" value="Glyco_hyd_65N_2"/>
    <property type="match status" value="1"/>
</dbReference>
<name>V4PN23_9CAUL</name>